<evidence type="ECO:0000256" key="2">
    <source>
        <dbReference type="ARBA" id="ARBA00023125"/>
    </source>
</evidence>
<dbReference type="SMART" id="SM00871">
    <property type="entry name" value="AraC_E_bind"/>
    <property type="match status" value="1"/>
</dbReference>
<dbReference type="InterPro" id="IPR018062">
    <property type="entry name" value="HTH_AraC-typ_CS"/>
</dbReference>
<dbReference type="PANTHER" id="PTHR40055">
    <property type="entry name" value="TRANSCRIPTIONAL REGULATOR YGIV-RELATED"/>
    <property type="match status" value="1"/>
</dbReference>
<dbReference type="PRINTS" id="PR00032">
    <property type="entry name" value="HTHARAC"/>
</dbReference>
<dbReference type="RefSeq" id="WP_408155235.1">
    <property type="nucleotide sequence ID" value="NZ_JAQQFM010000002.1"/>
</dbReference>
<evidence type="ECO:0000313" key="5">
    <source>
        <dbReference type="EMBL" id="MFL9923514.1"/>
    </source>
</evidence>
<evidence type="ECO:0000259" key="4">
    <source>
        <dbReference type="PROSITE" id="PS01124"/>
    </source>
</evidence>
<keyword evidence="2" id="KW-0238">DNA-binding</keyword>
<dbReference type="InterPro" id="IPR018060">
    <property type="entry name" value="HTH_AraC"/>
</dbReference>
<dbReference type="Proteomes" id="UP001629246">
    <property type="component" value="Unassembled WGS sequence"/>
</dbReference>
<dbReference type="SMART" id="SM00342">
    <property type="entry name" value="HTH_ARAC"/>
    <property type="match status" value="1"/>
</dbReference>
<dbReference type="InterPro" id="IPR009057">
    <property type="entry name" value="Homeodomain-like_sf"/>
</dbReference>
<organism evidence="5 6">
    <name type="scientific">Herbaspirillum lusitanum</name>
    <dbReference type="NCBI Taxonomy" id="213312"/>
    <lineage>
        <taxon>Bacteria</taxon>
        <taxon>Pseudomonadati</taxon>
        <taxon>Pseudomonadota</taxon>
        <taxon>Betaproteobacteria</taxon>
        <taxon>Burkholderiales</taxon>
        <taxon>Oxalobacteraceae</taxon>
        <taxon>Herbaspirillum</taxon>
    </lineage>
</organism>
<protein>
    <submittedName>
        <fullName evidence="5">AraC family transcriptional regulator</fullName>
    </submittedName>
</protein>
<accession>A0ABW9A508</accession>
<evidence type="ECO:0000313" key="6">
    <source>
        <dbReference type="Proteomes" id="UP001629246"/>
    </source>
</evidence>
<dbReference type="Pfam" id="PF06445">
    <property type="entry name" value="GyrI-like"/>
    <property type="match status" value="1"/>
</dbReference>
<dbReference type="Gene3D" id="3.20.80.10">
    <property type="entry name" value="Regulatory factor, effector binding domain"/>
    <property type="match status" value="1"/>
</dbReference>
<dbReference type="PROSITE" id="PS00041">
    <property type="entry name" value="HTH_ARAC_FAMILY_1"/>
    <property type="match status" value="1"/>
</dbReference>
<evidence type="ECO:0000256" key="1">
    <source>
        <dbReference type="ARBA" id="ARBA00023015"/>
    </source>
</evidence>
<dbReference type="Pfam" id="PF12833">
    <property type="entry name" value="HTH_18"/>
    <property type="match status" value="1"/>
</dbReference>
<dbReference type="EMBL" id="JAQQFM010000002">
    <property type="protein sequence ID" value="MFL9923514.1"/>
    <property type="molecule type" value="Genomic_DNA"/>
</dbReference>
<dbReference type="SUPFAM" id="SSF55136">
    <property type="entry name" value="Probable bacterial effector-binding domain"/>
    <property type="match status" value="1"/>
</dbReference>
<dbReference type="InterPro" id="IPR020449">
    <property type="entry name" value="Tscrpt_reg_AraC-type_HTH"/>
</dbReference>
<reference evidence="5 6" key="1">
    <citation type="journal article" date="2024" name="Chem. Sci.">
        <title>Discovery of megapolipeptins by genome mining of a Burkholderiales bacteria collection.</title>
        <authorList>
            <person name="Paulo B.S."/>
            <person name="Recchia M.J.J."/>
            <person name="Lee S."/>
            <person name="Fergusson C.H."/>
            <person name="Romanowski S.B."/>
            <person name="Hernandez A."/>
            <person name="Krull N."/>
            <person name="Liu D.Y."/>
            <person name="Cavanagh H."/>
            <person name="Bos A."/>
            <person name="Gray C.A."/>
            <person name="Murphy B.T."/>
            <person name="Linington R.G."/>
            <person name="Eustaquio A.S."/>
        </authorList>
    </citation>
    <scope>NUCLEOTIDE SEQUENCE [LARGE SCALE GENOMIC DNA]</scope>
    <source>
        <strain evidence="5 6">RL21-008-BIB-A</strain>
    </source>
</reference>
<dbReference type="InterPro" id="IPR050908">
    <property type="entry name" value="SmbC-like"/>
</dbReference>
<keyword evidence="3" id="KW-0804">Transcription</keyword>
<dbReference type="SUPFAM" id="SSF46689">
    <property type="entry name" value="Homeodomain-like"/>
    <property type="match status" value="2"/>
</dbReference>
<dbReference type="PROSITE" id="PS01124">
    <property type="entry name" value="HTH_ARAC_FAMILY_2"/>
    <property type="match status" value="1"/>
</dbReference>
<gene>
    <name evidence="5" type="ORF">PQR62_04505</name>
</gene>
<name>A0ABW9A508_9BURK</name>
<dbReference type="Gene3D" id="1.10.10.60">
    <property type="entry name" value="Homeodomain-like"/>
    <property type="match status" value="2"/>
</dbReference>
<dbReference type="InterPro" id="IPR011256">
    <property type="entry name" value="Reg_factor_effector_dom_sf"/>
</dbReference>
<keyword evidence="6" id="KW-1185">Reference proteome</keyword>
<keyword evidence="1" id="KW-0805">Transcription regulation</keyword>
<dbReference type="InterPro" id="IPR029442">
    <property type="entry name" value="GyrI-like"/>
</dbReference>
<proteinExistence type="predicted"/>
<sequence length="293" mass="33156">MTEAIRHYQARMRRVLDYIDAHLEQDLNVEVLSAVAAFSRFHFQRQFTALFGLSPHRYVQLLRMKRASYRLAYRPGDSITEIALDSGYESPEAFSRVFRQRLGQSPGDFRKAPDWAALQDMTQSGTQIRGIFMSAKPELDQVRIIDFPHTPVAVLTHHGAPERLGGSLRNFIAWRKQMKLAPAVSATFNILHADPLNCEPEDYRIALCAATDQPVTANEFGIVADAIPAGSCAVLRHIGVNDSLRDAVAFLYTDWLPQSGKDMRDYPIFVQRVRFFPDAPEHEAVVDIFLPLK</sequence>
<feature type="domain" description="HTH araC/xylS-type" evidence="4">
    <location>
        <begin position="13"/>
        <end position="112"/>
    </location>
</feature>
<dbReference type="InterPro" id="IPR010499">
    <property type="entry name" value="AraC_E-bd"/>
</dbReference>
<evidence type="ECO:0000256" key="3">
    <source>
        <dbReference type="ARBA" id="ARBA00023163"/>
    </source>
</evidence>
<comment type="caution">
    <text evidence="5">The sequence shown here is derived from an EMBL/GenBank/DDBJ whole genome shotgun (WGS) entry which is preliminary data.</text>
</comment>
<dbReference type="PANTHER" id="PTHR40055:SF1">
    <property type="entry name" value="TRANSCRIPTIONAL REGULATOR YGIV-RELATED"/>
    <property type="match status" value="1"/>
</dbReference>